<keyword evidence="3" id="KW-0540">Nuclease</keyword>
<dbReference type="Proteomes" id="UP000184031">
    <property type="component" value="Unassembled WGS sequence"/>
</dbReference>
<dbReference type="InterPro" id="IPR050190">
    <property type="entry name" value="UPF0213_domain"/>
</dbReference>
<protein>
    <submittedName>
        <fullName evidence="3">Endonuclease</fullName>
    </submittedName>
</protein>
<dbReference type="PANTHER" id="PTHR34477">
    <property type="entry name" value="UPF0213 PROTEIN YHBQ"/>
    <property type="match status" value="1"/>
</dbReference>
<name>A0A1M6S939_9FLAO</name>
<dbReference type="InterPro" id="IPR035901">
    <property type="entry name" value="GIY-YIG_endonuc_sf"/>
</dbReference>
<proteinExistence type="inferred from homology"/>
<feature type="domain" description="GIY-YIG" evidence="2">
    <location>
        <begin position="2"/>
        <end position="78"/>
    </location>
</feature>
<dbReference type="AlphaFoldDB" id="A0A1M6S939"/>
<dbReference type="CDD" id="cd10456">
    <property type="entry name" value="GIY-YIG_UPF0213"/>
    <property type="match status" value="1"/>
</dbReference>
<dbReference type="Gene3D" id="3.40.1440.10">
    <property type="entry name" value="GIY-YIG endonuclease"/>
    <property type="match status" value="1"/>
</dbReference>
<evidence type="ECO:0000256" key="1">
    <source>
        <dbReference type="ARBA" id="ARBA00007435"/>
    </source>
</evidence>
<comment type="similarity">
    <text evidence="1">Belongs to the UPF0213 family.</text>
</comment>
<evidence type="ECO:0000259" key="2">
    <source>
        <dbReference type="PROSITE" id="PS50164"/>
    </source>
</evidence>
<evidence type="ECO:0000313" key="4">
    <source>
        <dbReference type="Proteomes" id="UP000184031"/>
    </source>
</evidence>
<keyword evidence="3" id="KW-0255">Endonuclease</keyword>
<dbReference type="SUPFAM" id="SSF82771">
    <property type="entry name" value="GIY-YIG endonuclease"/>
    <property type="match status" value="1"/>
</dbReference>
<evidence type="ECO:0000313" key="3">
    <source>
        <dbReference type="EMBL" id="SHK41166.1"/>
    </source>
</evidence>
<dbReference type="Pfam" id="PF01541">
    <property type="entry name" value="GIY-YIG"/>
    <property type="match status" value="1"/>
</dbReference>
<dbReference type="PANTHER" id="PTHR34477:SF1">
    <property type="entry name" value="UPF0213 PROTEIN YHBQ"/>
    <property type="match status" value="1"/>
</dbReference>
<dbReference type="GO" id="GO:0004519">
    <property type="term" value="F:endonuclease activity"/>
    <property type="evidence" value="ECO:0007669"/>
    <property type="project" value="UniProtKB-KW"/>
</dbReference>
<gene>
    <name evidence="3" type="ORF">SAMN05216293_1035</name>
</gene>
<dbReference type="OrthoDB" id="1495241at2"/>
<dbReference type="PROSITE" id="PS50164">
    <property type="entry name" value="GIY_YIG"/>
    <property type="match status" value="1"/>
</dbReference>
<dbReference type="RefSeq" id="WP_072877592.1">
    <property type="nucleotide sequence ID" value="NZ_FRAT01000002.1"/>
</dbReference>
<dbReference type="InterPro" id="IPR000305">
    <property type="entry name" value="GIY-YIG_endonuc"/>
</dbReference>
<organism evidence="3 4">
    <name type="scientific">Flagellimonas taeanensis</name>
    <dbReference type="NCBI Taxonomy" id="1005926"/>
    <lineage>
        <taxon>Bacteria</taxon>
        <taxon>Pseudomonadati</taxon>
        <taxon>Bacteroidota</taxon>
        <taxon>Flavobacteriia</taxon>
        <taxon>Flavobacteriales</taxon>
        <taxon>Flavobacteriaceae</taxon>
        <taxon>Flagellimonas</taxon>
    </lineage>
</organism>
<accession>A0A1M6S939</accession>
<reference evidence="3 4" key="1">
    <citation type="submission" date="2016-11" db="EMBL/GenBank/DDBJ databases">
        <authorList>
            <person name="Varghese N."/>
            <person name="Submissions S."/>
        </authorList>
    </citation>
    <scope>NUCLEOTIDE SEQUENCE [LARGE SCALE GENOMIC DNA]</scope>
    <source>
        <strain evidence="3 4">CGMCC 1.12174</strain>
    </source>
</reference>
<dbReference type="EMBL" id="FRAT01000002">
    <property type="protein sequence ID" value="SHK41166.1"/>
    <property type="molecule type" value="Genomic_DNA"/>
</dbReference>
<keyword evidence="3" id="KW-0378">Hydrolase</keyword>
<sequence>MNFYFVYILKCSDGLFYTGITDDISRRYAEHQNGLNKSAFTYRRRPVQLAFQQEFNDVLQAIYFEKKIKKWSAQKKLALINGDYDLLQILAECRNATHHKYNPDLD</sequence>
<comment type="caution">
    <text evidence="3">The sequence shown here is derived from an EMBL/GenBank/DDBJ whole genome shotgun (WGS) entry which is preliminary data.</text>
</comment>
<dbReference type="STRING" id="1055723.SAMN05216293_1035"/>